<dbReference type="GO" id="GO:0036088">
    <property type="term" value="P:D-serine catabolic process"/>
    <property type="evidence" value="ECO:0007669"/>
    <property type="project" value="TreeGrafter"/>
</dbReference>
<reference evidence="4 5" key="1">
    <citation type="journal article" date="2016" name="Proc. Natl. Acad. Sci. U.S.A.">
        <title>Comparative genomics of biotechnologically important yeasts.</title>
        <authorList>
            <person name="Riley R."/>
            <person name="Haridas S."/>
            <person name="Wolfe K.H."/>
            <person name="Lopes M.R."/>
            <person name="Hittinger C.T."/>
            <person name="Goeker M."/>
            <person name="Salamov A.A."/>
            <person name="Wisecaver J.H."/>
            <person name="Long T.M."/>
            <person name="Calvey C.H."/>
            <person name="Aerts A.L."/>
            <person name="Barry K.W."/>
            <person name="Choi C."/>
            <person name="Clum A."/>
            <person name="Coughlan A.Y."/>
            <person name="Deshpande S."/>
            <person name="Douglass A.P."/>
            <person name="Hanson S.J."/>
            <person name="Klenk H.-P."/>
            <person name="LaButti K.M."/>
            <person name="Lapidus A."/>
            <person name="Lindquist E.A."/>
            <person name="Lipzen A.M."/>
            <person name="Meier-Kolthoff J.P."/>
            <person name="Ohm R.A."/>
            <person name="Otillar R.P."/>
            <person name="Pangilinan J.L."/>
            <person name="Peng Y."/>
            <person name="Rokas A."/>
            <person name="Rosa C.A."/>
            <person name="Scheuner C."/>
            <person name="Sibirny A.A."/>
            <person name="Slot J.C."/>
            <person name="Stielow J.B."/>
            <person name="Sun H."/>
            <person name="Kurtzman C.P."/>
            <person name="Blackwell M."/>
            <person name="Grigoriev I.V."/>
            <person name="Jeffries T.W."/>
        </authorList>
    </citation>
    <scope>NUCLEOTIDE SEQUENCE [LARGE SCALE GENOMIC DNA]</scope>
    <source>
        <strain evidence="4 5">DSM 6958</strain>
    </source>
</reference>
<dbReference type="PANTHER" id="PTHR28004:SF2">
    <property type="entry name" value="D-SERINE DEHYDRATASE"/>
    <property type="match status" value="1"/>
</dbReference>
<dbReference type="AlphaFoldDB" id="A0A1E3PLC0"/>
<dbReference type="InterPro" id="IPR026956">
    <property type="entry name" value="D-ser_dehydrat-like_dom"/>
</dbReference>
<dbReference type="InterPro" id="IPR029066">
    <property type="entry name" value="PLP-binding_barrel"/>
</dbReference>
<accession>A0A1E3PLC0</accession>
<dbReference type="GO" id="GO:0008721">
    <property type="term" value="F:D-serine ammonia-lyase activity"/>
    <property type="evidence" value="ECO:0007669"/>
    <property type="project" value="TreeGrafter"/>
</dbReference>
<dbReference type="InterPro" id="IPR001608">
    <property type="entry name" value="Ala_racemase_N"/>
</dbReference>
<dbReference type="PANTHER" id="PTHR28004">
    <property type="entry name" value="ZGC:162816-RELATED"/>
    <property type="match status" value="1"/>
</dbReference>
<name>A0A1E3PLC0_9ASCO</name>
<protein>
    <recommendedName>
        <fullName evidence="3">D-serine dehydratase-like domain-containing protein</fullName>
    </recommendedName>
</protein>
<evidence type="ECO:0000313" key="4">
    <source>
        <dbReference type="EMBL" id="ODQ66239.1"/>
    </source>
</evidence>
<evidence type="ECO:0000259" key="3">
    <source>
        <dbReference type="SMART" id="SM01119"/>
    </source>
</evidence>
<dbReference type="SUPFAM" id="SSF51419">
    <property type="entry name" value="PLP-binding barrel"/>
    <property type="match status" value="1"/>
</dbReference>
<dbReference type="EMBL" id="KV454408">
    <property type="protein sequence ID" value="ODQ66239.1"/>
    <property type="molecule type" value="Genomic_DNA"/>
</dbReference>
<dbReference type="InterPro" id="IPR051466">
    <property type="entry name" value="D-amino_acid_metab_enzyme"/>
</dbReference>
<dbReference type="Proteomes" id="UP000095009">
    <property type="component" value="Unassembled WGS sequence"/>
</dbReference>
<evidence type="ECO:0000256" key="1">
    <source>
        <dbReference type="ARBA" id="ARBA00005323"/>
    </source>
</evidence>
<proteinExistence type="inferred from homology"/>
<dbReference type="STRING" id="857566.A0A1E3PLC0"/>
<dbReference type="Pfam" id="PF14031">
    <property type="entry name" value="D-ser_dehydrat"/>
    <property type="match status" value="1"/>
</dbReference>
<dbReference type="Pfam" id="PF01168">
    <property type="entry name" value="Ala_racemase_N"/>
    <property type="match status" value="1"/>
</dbReference>
<keyword evidence="5" id="KW-1185">Reference proteome</keyword>
<dbReference type="OrthoDB" id="20198at2759"/>
<feature type="domain" description="D-serine dehydratase-like" evidence="3">
    <location>
        <begin position="320"/>
        <end position="420"/>
    </location>
</feature>
<gene>
    <name evidence="4" type="ORF">NADFUDRAFT_50160</name>
</gene>
<evidence type="ECO:0000256" key="2">
    <source>
        <dbReference type="ARBA" id="ARBA00023239"/>
    </source>
</evidence>
<dbReference type="Gene3D" id="2.40.37.20">
    <property type="entry name" value="D-serine dehydratase-like domain"/>
    <property type="match status" value="1"/>
</dbReference>
<sequence length="434" mass="47796">MIQSNREITKQDLIDQYVGFSIWSLPTPSLIISQAALERNVEAVKANLAVADLSSLTNNQQITPLLRVHIKTLKALEVTRLASAPSLSGTNGRIICSTLEEIRQTLPLVESGEITDILYGVPPAKSYLPQLAEFRHHMRTLLNKNSELRLVIDHPDQLDMALDETNGGAPDWTFFLKINCGDNRAGTTVTAPEFSAILNRVNSSDLGLYGIYCHAGGSYSGNDLAAAQGHLKRELAAAIQAVEAIRSHNSTAEGEIVEIEDLVMSIGATPTASVYSGAIIEEFQSHWPVKTRLEIHAGNFVSLDLQQVATGLNKAQSDITTHVLAEITSYYPERSEYMVNAGVLALAREPGRIKGVAVVENHDGWVVDRVSQEHGILKQLVSTKDTESATQPWKLGDKVLLLPQHACITSSCHDWYFVEKDHIVIDVWRPCRHW</sequence>
<dbReference type="InterPro" id="IPR042208">
    <property type="entry name" value="D-ser_dehydrat-like_sf"/>
</dbReference>
<organism evidence="4 5">
    <name type="scientific">Nadsonia fulvescens var. elongata DSM 6958</name>
    <dbReference type="NCBI Taxonomy" id="857566"/>
    <lineage>
        <taxon>Eukaryota</taxon>
        <taxon>Fungi</taxon>
        <taxon>Dikarya</taxon>
        <taxon>Ascomycota</taxon>
        <taxon>Saccharomycotina</taxon>
        <taxon>Dipodascomycetes</taxon>
        <taxon>Dipodascales</taxon>
        <taxon>Dipodascales incertae sedis</taxon>
        <taxon>Nadsonia</taxon>
    </lineage>
</organism>
<dbReference type="SMART" id="SM01119">
    <property type="entry name" value="D-ser_dehydrat"/>
    <property type="match status" value="1"/>
</dbReference>
<evidence type="ECO:0000313" key="5">
    <source>
        <dbReference type="Proteomes" id="UP000095009"/>
    </source>
</evidence>
<dbReference type="Gene3D" id="3.20.20.10">
    <property type="entry name" value="Alanine racemase"/>
    <property type="match status" value="1"/>
</dbReference>
<comment type="similarity">
    <text evidence="1">Belongs to the DSD1 family.</text>
</comment>
<keyword evidence="2" id="KW-0456">Lyase</keyword>